<dbReference type="PANTHER" id="PTHR23407">
    <property type="entry name" value="ATPASE INHIBITOR/5-FORMYLTETRAHYDROFOLATE CYCLO-LIGASE"/>
    <property type="match status" value="1"/>
</dbReference>
<proteinExistence type="inferred from homology"/>
<reference evidence="6 7" key="1">
    <citation type="submission" date="2019-11" db="EMBL/GenBank/DDBJ databases">
        <authorList>
            <person name="Criscuolo A."/>
        </authorList>
    </citation>
    <scope>NUCLEOTIDE SEQUENCE [LARGE SCALE GENOMIC DNA]</scope>
    <source>
        <strain evidence="6">CIP111667</strain>
    </source>
</reference>
<dbReference type="Gene3D" id="3.40.50.10420">
    <property type="entry name" value="NagB/RpiA/CoA transferase-like"/>
    <property type="match status" value="1"/>
</dbReference>
<feature type="binding site" evidence="4">
    <location>
        <begin position="20"/>
        <end position="24"/>
    </location>
    <ligand>
        <name>ATP</name>
        <dbReference type="ChEBI" id="CHEBI:30616"/>
    </ligand>
</feature>
<name>A0A7M4DIF8_9MICO</name>
<feature type="binding site" evidence="4">
    <location>
        <position position="69"/>
    </location>
    <ligand>
        <name>substrate</name>
    </ligand>
</feature>
<keyword evidence="5" id="KW-0479">Metal-binding</keyword>
<accession>A0A7M4DIF8</accession>
<dbReference type="SUPFAM" id="SSF100950">
    <property type="entry name" value="NagB/RpiA/CoA transferase-like"/>
    <property type="match status" value="1"/>
</dbReference>
<keyword evidence="6" id="KW-0436">Ligase</keyword>
<dbReference type="PANTHER" id="PTHR23407:SF1">
    <property type="entry name" value="5-FORMYLTETRAHYDROFOLATE CYCLO-LIGASE"/>
    <property type="match status" value="1"/>
</dbReference>
<dbReference type="InterPro" id="IPR024185">
    <property type="entry name" value="FTHF_cligase-like_sf"/>
</dbReference>
<keyword evidence="3 4" id="KW-0067">ATP-binding</keyword>
<dbReference type="InterPro" id="IPR002698">
    <property type="entry name" value="FTHF_cligase"/>
</dbReference>
<comment type="similarity">
    <text evidence="1 5">Belongs to the 5-formyltetrahydrofolate cyclo-ligase family.</text>
</comment>
<sequence>MWSVANTLPRDAHLEMEDAKQIMRDSVRAHRTERSDRERREAAESIAVHATELLVGVQCVATYAARRSEPDTAPLMDVLDRAGISILLPMLGPGLSRDWARYRPGDPLEVRAPGRPPDPEGPGLGAEALAEADLILTPALSVDAAGNRLGQGGGWYDRALAHARPDARVIAILFDDEVSTEPLPVAAHDRRVDGVLTPKGLILAAE</sequence>
<keyword evidence="5" id="KW-0460">Magnesium</keyword>
<evidence type="ECO:0000256" key="1">
    <source>
        <dbReference type="ARBA" id="ARBA00010638"/>
    </source>
</evidence>
<keyword evidence="2 4" id="KW-0547">Nucleotide-binding</keyword>
<dbReference type="PIRSF" id="PIRSF006806">
    <property type="entry name" value="FTHF_cligase"/>
    <property type="match status" value="1"/>
</dbReference>
<keyword evidence="7" id="KW-1185">Reference proteome</keyword>
<evidence type="ECO:0000256" key="5">
    <source>
        <dbReference type="RuleBase" id="RU361279"/>
    </source>
</evidence>
<dbReference type="NCBIfam" id="TIGR02727">
    <property type="entry name" value="MTHFS_bact"/>
    <property type="match status" value="1"/>
</dbReference>
<gene>
    <name evidence="6" type="ORF">HALOF300_01910</name>
</gene>
<organism evidence="6 7">
    <name type="scientific">Occultella aeris</name>
    <dbReference type="NCBI Taxonomy" id="2761496"/>
    <lineage>
        <taxon>Bacteria</taxon>
        <taxon>Bacillati</taxon>
        <taxon>Actinomycetota</taxon>
        <taxon>Actinomycetes</taxon>
        <taxon>Micrococcales</taxon>
        <taxon>Ruaniaceae</taxon>
        <taxon>Occultella</taxon>
    </lineage>
</organism>
<dbReference type="GO" id="GO:0009396">
    <property type="term" value="P:folic acid-containing compound biosynthetic process"/>
    <property type="evidence" value="ECO:0007669"/>
    <property type="project" value="TreeGrafter"/>
</dbReference>
<dbReference type="GO" id="GO:0005524">
    <property type="term" value="F:ATP binding"/>
    <property type="evidence" value="ECO:0007669"/>
    <property type="project" value="UniProtKB-KW"/>
</dbReference>
<comment type="cofactor">
    <cofactor evidence="5">
        <name>Mg(2+)</name>
        <dbReference type="ChEBI" id="CHEBI:18420"/>
    </cofactor>
</comment>
<evidence type="ECO:0000256" key="3">
    <source>
        <dbReference type="ARBA" id="ARBA00022840"/>
    </source>
</evidence>
<dbReference type="EC" id="6.3.3.2" evidence="5"/>
<evidence type="ECO:0000313" key="7">
    <source>
        <dbReference type="Proteomes" id="UP000419743"/>
    </source>
</evidence>
<dbReference type="GO" id="GO:0046872">
    <property type="term" value="F:metal ion binding"/>
    <property type="evidence" value="ECO:0007669"/>
    <property type="project" value="UniProtKB-KW"/>
</dbReference>
<evidence type="ECO:0000256" key="4">
    <source>
        <dbReference type="PIRSR" id="PIRSR006806-1"/>
    </source>
</evidence>
<dbReference type="GO" id="GO:0035999">
    <property type="term" value="P:tetrahydrofolate interconversion"/>
    <property type="evidence" value="ECO:0007669"/>
    <property type="project" value="TreeGrafter"/>
</dbReference>
<dbReference type="EMBL" id="CACRYJ010000025">
    <property type="protein sequence ID" value="VZO36731.1"/>
    <property type="molecule type" value="Genomic_DNA"/>
</dbReference>
<dbReference type="Pfam" id="PF01812">
    <property type="entry name" value="5-FTHF_cyc-lig"/>
    <property type="match status" value="1"/>
</dbReference>
<evidence type="ECO:0000256" key="2">
    <source>
        <dbReference type="ARBA" id="ARBA00022741"/>
    </source>
</evidence>
<protein>
    <recommendedName>
        <fullName evidence="5">5-formyltetrahydrofolate cyclo-ligase</fullName>
        <ecNumber evidence="5">6.3.3.2</ecNumber>
    </recommendedName>
</protein>
<comment type="catalytic activity">
    <reaction evidence="5">
        <text>(6S)-5-formyl-5,6,7,8-tetrahydrofolate + ATP = (6R)-5,10-methenyltetrahydrofolate + ADP + phosphate</text>
        <dbReference type="Rhea" id="RHEA:10488"/>
        <dbReference type="ChEBI" id="CHEBI:30616"/>
        <dbReference type="ChEBI" id="CHEBI:43474"/>
        <dbReference type="ChEBI" id="CHEBI:57455"/>
        <dbReference type="ChEBI" id="CHEBI:57457"/>
        <dbReference type="ChEBI" id="CHEBI:456216"/>
        <dbReference type="EC" id="6.3.3.2"/>
    </reaction>
</comment>
<dbReference type="GO" id="GO:0030272">
    <property type="term" value="F:5-formyltetrahydrofolate cyclo-ligase activity"/>
    <property type="evidence" value="ECO:0007669"/>
    <property type="project" value="UniProtKB-EC"/>
</dbReference>
<comment type="caution">
    <text evidence="6">The sequence shown here is derived from an EMBL/GenBank/DDBJ whole genome shotgun (WGS) entry which is preliminary data.</text>
</comment>
<dbReference type="Proteomes" id="UP000419743">
    <property type="component" value="Unassembled WGS sequence"/>
</dbReference>
<evidence type="ECO:0000313" key="6">
    <source>
        <dbReference type="EMBL" id="VZO36731.1"/>
    </source>
</evidence>
<dbReference type="AlphaFoldDB" id="A0A7M4DIF8"/>
<feature type="binding site" evidence="4">
    <location>
        <begin position="148"/>
        <end position="156"/>
    </location>
    <ligand>
        <name>ATP</name>
        <dbReference type="ChEBI" id="CHEBI:30616"/>
    </ligand>
</feature>
<dbReference type="InterPro" id="IPR037171">
    <property type="entry name" value="NagB/RpiA_transferase-like"/>
</dbReference>